<keyword evidence="2" id="KW-1185">Reference proteome</keyword>
<dbReference type="InterPro" id="IPR037068">
    <property type="entry name" value="DNA_primase_core_N_sf"/>
</dbReference>
<sequence>MEKATSRYERALNSERVAVDYLMNSRGLTKETIQEFRLGVVADPLPGHEHVRGWISIPYLTPDDSVVSLRFRRLGDGGGSKYLSIAGDAPRLFNAKILNRGDLTWMCTPEGEFDAMIAVQCGVPAVGIPGAQSWQRRWYRLFTHYNLVCGLHDDDEAGRDLAHKIAESLDNFRPVPMTAPAPGVKGDVTNLVLHQGPDALRKKLVIA</sequence>
<gene>
    <name evidence="1" type="ORF">E1298_01955</name>
</gene>
<accession>A0A4R5CIQ8</accession>
<dbReference type="RefSeq" id="WP_131888984.1">
    <property type="nucleotide sequence ID" value="NZ_SMKU01000003.1"/>
</dbReference>
<dbReference type="OrthoDB" id="4619999at2"/>
<comment type="caution">
    <text evidence="1">The sequence shown here is derived from an EMBL/GenBank/DDBJ whole genome shotgun (WGS) entry which is preliminary data.</text>
</comment>
<dbReference type="GO" id="GO:0016853">
    <property type="term" value="F:isomerase activity"/>
    <property type="evidence" value="ECO:0007669"/>
    <property type="project" value="UniProtKB-KW"/>
</dbReference>
<dbReference type="AlphaFoldDB" id="A0A4R5CIQ8"/>
<dbReference type="Pfam" id="PF13155">
    <property type="entry name" value="Toprim_2"/>
    <property type="match status" value="1"/>
</dbReference>
<organism evidence="1 2">
    <name type="scientific">Actinomadura rubrisoli</name>
    <dbReference type="NCBI Taxonomy" id="2530368"/>
    <lineage>
        <taxon>Bacteria</taxon>
        <taxon>Bacillati</taxon>
        <taxon>Actinomycetota</taxon>
        <taxon>Actinomycetes</taxon>
        <taxon>Streptosporangiales</taxon>
        <taxon>Thermomonosporaceae</taxon>
        <taxon>Actinomadura</taxon>
    </lineage>
</organism>
<dbReference type="SUPFAM" id="SSF56731">
    <property type="entry name" value="DNA primase core"/>
    <property type="match status" value="1"/>
</dbReference>
<keyword evidence="1" id="KW-0413">Isomerase</keyword>
<evidence type="ECO:0000313" key="2">
    <source>
        <dbReference type="Proteomes" id="UP000294513"/>
    </source>
</evidence>
<name>A0A4R5CIQ8_9ACTN</name>
<evidence type="ECO:0000313" key="1">
    <source>
        <dbReference type="EMBL" id="TDD97224.1"/>
    </source>
</evidence>
<reference evidence="1 2" key="1">
    <citation type="submission" date="2019-03" db="EMBL/GenBank/DDBJ databases">
        <title>Draft genome sequences of novel Actinobacteria.</title>
        <authorList>
            <person name="Sahin N."/>
            <person name="Ay H."/>
            <person name="Saygin H."/>
        </authorList>
    </citation>
    <scope>NUCLEOTIDE SEQUENCE [LARGE SCALE GENOMIC DNA]</scope>
    <source>
        <strain evidence="1 2">H3C3</strain>
    </source>
</reference>
<dbReference type="Proteomes" id="UP000294513">
    <property type="component" value="Unassembled WGS sequence"/>
</dbReference>
<protein>
    <submittedName>
        <fullName evidence="1">Topoisomerase</fullName>
    </submittedName>
</protein>
<dbReference type="Gene3D" id="3.90.980.10">
    <property type="entry name" value="DNA primase, catalytic core, N-terminal domain"/>
    <property type="match status" value="1"/>
</dbReference>
<dbReference type="EMBL" id="SMKU01000003">
    <property type="protein sequence ID" value="TDD97224.1"/>
    <property type="molecule type" value="Genomic_DNA"/>
</dbReference>
<proteinExistence type="predicted"/>
<dbReference type="Gene3D" id="3.40.1360.10">
    <property type="match status" value="1"/>
</dbReference>